<feature type="transmembrane region" description="Helical" evidence="1">
    <location>
        <begin position="132"/>
        <end position="148"/>
    </location>
</feature>
<gene>
    <name evidence="2" type="ORF">VTL71DRAFT_12207</name>
</gene>
<feature type="non-terminal residue" evidence="2">
    <location>
        <position position="188"/>
    </location>
</feature>
<dbReference type="Proteomes" id="UP001595075">
    <property type="component" value="Unassembled WGS sequence"/>
</dbReference>
<feature type="transmembrane region" description="Helical" evidence="1">
    <location>
        <begin position="68"/>
        <end position="88"/>
    </location>
</feature>
<proteinExistence type="predicted"/>
<evidence type="ECO:0000313" key="2">
    <source>
        <dbReference type="EMBL" id="KAL2072864.1"/>
    </source>
</evidence>
<name>A0ABR4CSA4_9HELO</name>
<accession>A0ABR4CSA4</accession>
<organism evidence="2 3">
    <name type="scientific">Oculimacula yallundae</name>
    <dbReference type="NCBI Taxonomy" id="86028"/>
    <lineage>
        <taxon>Eukaryota</taxon>
        <taxon>Fungi</taxon>
        <taxon>Dikarya</taxon>
        <taxon>Ascomycota</taxon>
        <taxon>Pezizomycotina</taxon>
        <taxon>Leotiomycetes</taxon>
        <taxon>Helotiales</taxon>
        <taxon>Ploettnerulaceae</taxon>
        <taxon>Oculimacula</taxon>
    </lineage>
</organism>
<evidence type="ECO:0000313" key="3">
    <source>
        <dbReference type="Proteomes" id="UP001595075"/>
    </source>
</evidence>
<evidence type="ECO:0000256" key="1">
    <source>
        <dbReference type="SAM" id="Phobius"/>
    </source>
</evidence>
<keyword evidence="1" id="KW-0812">Transmembrane</keyword>
<keyword evidence="3" id="KW-1185">Reference proteome</keyword>
<feature type="transmembrane region" description="Helical" evidence="1">
    <location>
        <begin position="100"/>
        <end position="120"/>
    </location>
</feature>
<feature type="transmembrane region" description="Helical" evidence="1">
    <location>
        <begin position="154"/>
        <end position="177"/>
    </location>
</feature>
<protein>
    <submittedName>
        <fullName evidence="2">Uncharacterized protein</fullName>
    </submittedName>
</protein>
<keyword evidence="1" id="KW-1133">Transmembrane helix</keyword>
<keyword evidence="1" id="KW-0472">Membrane</keyword>
<reference evidence="2 3" key="1">
    <citation type="journal article" date="2024" name="Commun. Biol.">
        <title>Comparative genomic analysis of thermophilic fungi reveals convergent evolutionary adaptations and gene losses.</title>
        <authorList>
            <person name="Steindorff A.S."/>
            <person name="Aguilar-Pontes M.V."/>
            <person name="Robinson A.J."/>
            <person name="Andreopoulos B."/>
            <person name="LaButti K."/>
            <person name="Kuo A."/>
            <person name="Mondo S."/>
            <person name="Riley R."/>
            <person name="Otillar R."/>
            <person name="Haridas S."/>
            <person name="Lipzen A."/>
            <person name="Grimwood J."/>
            <person name="Schmutz J."/>
            <person name="Clum A."/>
            <person name="Reid I.D."/>
            <person name="Moisan M.C."/>
            <person name="Butler G."/>
            <person name="Nguyen T.T.M."/>
            <person name="Dewar K."/>
            <person name="Conant G."/>
            <person name="Drula E."/>
            <person name="Henrissat B."/>
            <person name="Hansel C."/>
            <person name="Singer S."/>
            <person name="Hutchinson M.I."/>
            <person name="de Vries R.P."/>
            <person name="Natvig D.O."/>
            <person name="Powell A.J."/>
            <person name="Tsang A."/>
            <person name="Grigoriev I.V."/>
        </authorList>
    </citation>
    <scope>NUCLEOTIDE SEQUENCE [LARGE SCALE GENOMIC DNA]</scope>
    <source>
        <strain evidence="2 3">CBS 494.80</strain>
    </source>
</reference>
<sequence length="188" mass="20568">MRPRYEYLYLAGHDENYKAQLKPQTSVQILVESTNRYRSISQQSIIATTLQTATSRAKVSSMSAQLKTAVPQAALLLQAFISALGVTPVLGKDHSQGVDVLIPLGWLLVLFTTLVQIKLVETPKSYTLIAEILKSVVVSAIWIVAVIVTNGNSVFWGVGTIVAISVLFYATLISTFFKKNPNIATQLD</sequence>
<comment type="caution">
    <text evidence="2">The sequence shown here is derived from an EMBL/GenBank/DDBJ whole genome shotgun (WGS) entry which is preliminary data.</text>
</comment>
<dbReference type="EMBL" id="JAZHXI010000004">
    <property type="protein sequence ID" value="KAL2072864.1"/>
    <property type="molecule type" value="Genomic_DNA"/>
</dbReference>